<sequence>MSLKKLKYLTRSQLQTIHNLGGERNAQKVLKSMEEYLNSFREGETVYYLSKAGAERVDFKGNVKKTTTARHYIMRNALYIAFNQPDTWKNEVKMRVKEVATIICDATFTIGKQRYIVEIDHEQKMVANRKKLEKYCRLVDAGVFEIPPIFLWMTTTEYRQKQLIKMHEGLDSQIFILSDFQ</sequence>
<dbReference type="STRING" id="284581.AMD01_11160"/>
<dbReference type="AlphaFoldDB" id="A0A0M0L5M6"/>
<name>A0A0M0L5M6_9BACI</name>
<keyword evidence="2" id="KW-1185">Reference proteome</keyword>
<evidence type="ECO:0000313" key="1">
    <source>
        <dbReference type="EMBL" id="KOO46390.1"/>
    </source>
</evidence>
<evidence type="ECO:0000313" key="2">
    <source>
        <dbReference type="Proteomes" id="UP000037558"/>
    </source>
</evidence>
<dbReference type="Pfam" id="PF13814">
    <property type="entry name" value="Replic_Relax"/>
    <property type="match status" value="1"/>
</dbReference>
<dbReference type="EMBL" id="LILC01000013">
    <property type="protein sequence ID" value="KOO46390.1"/>
    <property type="molecule type" value="Genomic_DNA"/>
</dbReference>
<dbReference type="Proteomes" id="UP000037558">
    <property type="component" value="Unassembled WGS sequence"/>
</dbReference>
<gene>
    <name evidence="1" type="ORF">AMD01_11160</name>
</gene>
<dbReference type="InterPro" id="IPR025855">
    <property type="entry name" value="Replic_Relax"/>
</dbReference>
<dbReference type="PATRIC" id="fig|284581.3.peg.2343"/>
<protein>
    <recommendedName>
        <fullName evidence="3">Replication-relaxation</fullName>
    </recommendedName>
</protein>
<comment type="caution">
    <text evidence="1">The sequence shown here is derived from an EMBL/GenBank/DDBJ whole genome shotgun (WGS) entry which is preliminary data.</text>
</comment>
<accession>A0A0M0L5M6</accession>
<reference evidence="2" key="1">
    <citation type="submission" date="2015-08" db="EMBL/GenBank/DDBJ databases">
        <title>Fjat-14210 dsm16467.</title>
        <authorList>
            <person name="Liu B."/>
            <person name="Wang J."/>
            <person name="Zhu Y."/>
            <person name="Liu G."/>
            <person name="Chen Q."/>
            <person name="Chen Z."/>
            <person name="Lan J."/>
            <person name="Che J."/>
            <person name="Ge C."/>
            <person name="Shi H."/>
            <person name="Pan Z."/>
            <person name="Liu X."/>
        </authorList>
    </citation>
    <scope>NUCLEOTIDE SEQUENCE [LARGE SCALE GENOMIC DNA]</scope>
    <source>
        <strain evidence="2">DSM 16467</strain>
    </source>
</reference>
<organism evidence="1 2">
    <name type="scientific">Priestia koreensis</name>
    <dbReference type="NCBI Taxonomy" id="284581"/>
    <lineage>
        <taxon>Bacteria</taxon>
        <taxon>Bacillati</taxon>
        <taxon>Bacillota</taxon>
        <taxon>Bacilli</taxon>
        <taxon>Bacillales</taxon>
        <taxon>Bacillaceae</taxon>
        <taxon>Priestia</taxon>
    </lineage>
</organism>
<proteinExistence type="predicted"/>
<evidence type="ECO:0008006" key="3">
    <source>
        <dbReference type="Google" id="ProtNLM"/>
    </source>
</evidence>